<dbReference type="Proteomes" id="UP001203004">
    <property type="component" value="Unassembled WGS sequence"/>
</dbReference>
<evidence type="ECO:0000313" key="2">
    <source>
        <dbReference type="Proteomes" id="UP001203004"/>
    </source>
</evidence>
<evidence type="ECO:0000313" key="1">
    <source>
        <dbReference type="EMBL" id="MCL1630539.1"/>
    </source>
</evidence>
<evidence type="ECO:0008006" key="3">
    <source>
        <dbReference type="Google" id="ProtNLM"/>
    </source>
</evidence>
<protein>
    <recommendedName>
        <fullName evidence="3">RNA-binding S4 domain-containing protein</fullName>
    </recommendedName>
</protein>
<dbReference type="EMBL" id="JAMAST010000001">
    <property type="protein sequence ID" value="MCL1630539.1"/>
    <property type="molecule type" value="Genomic_DNA"/>
</dbReference>
<accession>A0ABT0M6P4</accession>
<keyword evidence="2" id="KW-1185">Reference proteome</keyword>
<comment type="caution">
    <text evidence="1">The sequence shown here is derived from an EMBL/GenBank/DDBJ whole genome shotgun (WGS) entry which is preliminary data.</text>
</comment>
<gene>
    <name evidence="1" type="ORF">M3N64_01045</name>
</gene>
<reference evidence="1 2" key="1">
    <citation type="submission" date="2022-05" db="EMBL/GenBank/DDBJ databases">
        <title>Sporolactobacillus sp nov CPB3-1, isolated from tree bark (Mangifera indica L.).</title>
        <authorList>
            <person name="Phuengjayaem S."/>
            <person name="Tanasupawat S."/>
        </authorList>
    </citation>
    <scope>NUCLEOTIDE SEQUENCE [LARGE SCALE GENOMIC DNA]</scope>
    <source>
        <strain evidence="1 2">CPB3-1</strain>
    </source>
</reference>
<organism evidence="1 2">
    <name type="scientific">Sporolactobacillus mangiferae</name>
    <dbReference type="NCBI Taxonomy" id="2940498"/>
    <lineage>
        <taxon>Bacteria</taxon>
        <taxon>Bacillati</taxon>
        <taxon>Bacillota</taxon>
        <taxon>Bacilli</taxon>
        <taxon>Bacillales</taxon>
        <taxon>Sporolactobacillaceae</taxon>
        <taxon>Sporolactobacillus</taxon>
    </lineage>
</organism>
<name>A0ABT0M6P4_9BACL</name>
<proteinExistence type="predicted"/>
<dbReference type="RefSeq" id="WP_249095835.1">
    <property type="nucleotide sequence ID" value="NZ_JAMAST010000001.1"/>
</dbReference>
<sequence length="75" mass="9074">MLRNMYVIKYVDRFSWHLSQKVQINASSQKYKKGDVIQLNNQKYIVIEDFYRLRVKRFQRGINPLLSLTAQIPNR</sequence>